<gene>
    <name evidence="10" type="ORF">UY3_01353</name>
</gene>
<organism evidence="10 11">
    <name type="scientific">Chelonia mydas</name>
    <name type="common">Green sea-turtle</name>
    <name type="synonym">Chelonia agassizi</name>
    <dbReference type="NCBI Taxonomy" id="8469"/>
    <lineage>
        <taxon>Eukaryota</taxon>
        <taxon>Metazoa</taxon>
        <taxon>Chordata</taxon>
        <taxon>Craniata</taxon>
        <taxon>Vertebrata</taxon>
        <taxon>Euteleostomi</taxon>
        <taxon>Archelosauria</taxon>
        <taxon>Testudinata</taxon>
        <taxon>Testudines</taxon>
        <taxon>Cryptodira</taxon>
        <taxon>Durocryptodira</taxon>
        <taxon>Americhelydia</taxon>
        <taxon>Chelonioidea</taxon>
        <taxon>Cheloniidae</taxon>
        <taxon>Chelonia</taxon>
    </lineage>
</organism>
<feature type="domain" description="G-protein coupled receptors family 1 profile" evidence="9">
    <location>
        <begin position="55"/>
        <end position="192"/>
    </location>
</feature>
<dbReference type="SUPFAM" id="SSF81321">
    <property type="entry name" value="Family A G protein-coupled receptor-like"/>
    <property type="match status" value="1"/>
</dbReference>
<evidence type="ECO:0000313" key="11">
    <source>
        <dbReference type="Proteomes" id="UP000031443"/>
    </source>
</evidence>
<evidence type="ECO:0000313" key="10">
    <source>
        <dbReference type="EMBL" id="EMP41400.1"/>
    </source>
</evidence>
<evidence type="ECO:0000256" key="1">
    <source>
        <dbReference type="ARBA" id="ARBA00004141"/>
    </source>
</evidence>
<dbReference type="PANTHER" id="PTHR26450">
    <property type="entry name" value="OLFACTORY RECEPTOR 56B1-RELATED"/>
    <property type="match status" value="1"/>
</dbReference>
<sequence>MQGTGTRPQQHLLMTCNDMDLEQVISILVGILGLENFPCWIAIRLCSMWVLTLRGNCTVLLIVKTEVSLCMPMYFFLSMLAINDPVITTSTLPKMLSVLHLGSQEISFNTCLLEMYFTHTFPIIKPGTFLATACVRYVAICCLLQYATILSNPAVVKMGLVAATAGGVILVIPCPVLILRLPCFRKVIPHTY</sequence>
<dbReference type="PANTHER" id="PTHR26450:SF59">
    <property type="entry name" value="OLFACTORY RECEPTOR"/>
    <property type="match status" value="1"/>
</dbReference>
<dbReference type="InterPro" id="IPR050402">
    <property type="entry name" value="OR51/52/56-like"/>
</dbReference>
<dbReference type="EMBL" id="KB492072">
    <property type="protein sequence ID" value="EMP41400.1"/>
    <property type="molecule type" value="Genomic_DNA"/>
</dbReference>
<protein>
    <submittedName>
        <fullName evidence="10">Olfactory receptor 52N4</fullName>
    </submittedName>
</protein>
<feature type="transmembrane region" description="Helical" evidence="8">
    <location>
        <begin position="58"/>
        <end position="77"/>
    </location>
</feature>
<dbReference type="GO" id="GO:0004984">
    <property type="term" value="F:olfactory receptor activity"/>
    <property type="evidence" value="ECO:0007669"/>
    <property type="project" value="InterPro"/>
</dbReference>
<dbReference type="GO" id="GO:0007186">
    <property type="term" value="P:G protein-coupled receptor signaling pathway"/>
    <property type="evidence" value="ECO:0007669"/>
    <property type="project" value="InterPro"/>
</dbReference>
<name>M7BZW3_CHEMY</name>
<evidence type="ECO:0000259" key="9">
    <source>
        <dbReference type="PROSITE" id="PS50262"/>
    </source>
</evidence>
<evidence type="ECO:0000256" key="3">
    <source>
        <dbReference type="ARBA" id="ARBA00022692"/>
    </source>
</evidence>
<evidence type="ECO:0000256" key="7">
    <source>
        <dbReference type="ARBA" id="ARBA00023224"/>
    </source>
</evidence>
<feature type="transmembrane region" description="Helical" evidence="8">
    <location>
        <begin position="155"/>
        <end position="179"/>
    </location>
</feature>
<evidence type="ECO:0000256" key="8">
    <source>
        <dbReference type="SAM" id="Phobius"/>
    </source>
</evidence>
<evidence type="ECO:0000256" key="6">
    <source>
        <dbReference type="ARBA" id="ARBA00023136"/>
    </source>
</evidence>
<dbReference type="Pfam" id="PF13853">
    <property type="entry name" value="7tm_4"/>
    <property type="match status" value="1"/>
</dbReference>
<dbReference type="GO" id="GO:0005886">
    <property type="term" value="C:plasma membrane"/>
    <property type="evidence" value="ECO:0007669"/>
    <property type="project" value="TreeGrafter"/>
</dbReference>
<keyword evidence="6 8" id="KW-0472">Membrane</keyword>
<keyword evidence="7" id="KW-0807">Transducer</keyword>
<dbReference type="STRING" id="8469.M7BZW3"/>
<keyword evidence="3 8" id="KW-0812">Transmembrane</keyword>
<keyword evidence="11" id="KW-1185">Reference proteome</keyword>
<accession>M7BZW3</accession>
<keyword evidence="4" id="KW-0552">Olfaction</keyword>
<reference evidence="11" key="1">
    <citation type="journal article" date="2013" name="Nat. Genet.">
        <title>The draft genomes of soft-shell turtle and green sea turtle yield insights into the development and evolution of the turtle-specific body plan.</title>
        <authorList>
            <person name="Wang Z."/>
            <person name="Pascual-Anaya J."/>
            <person name="Zadissa A."/>
            <person name="Li W."/>
            <person name="Niimura Y."/>
            <person name="Huang Z."/>
            <person name="Li C."/>
            <person name="White S."/>
            <person name="Xiong Z."/>
            <person name="Fang D."/>
            <person name="Wang B."/>
            <person name="Ming Y."/>
            <person name="Chen Y."/>
            <person name="Zheng Y."/>
            <person name="Kuraku S."/>
            <person name="Pignatelli M."/>
            <person name="Herrero J."/>
            <person name="Beal K."/>
            <person name="Nozawa M."/>
            <person name="Li Q."/>
            <person name="Wang J."/>
            <person name="Zhang H."/>
            <person name="Yu L."/>
            <person name="Shigenobu S."/>
            <person name="Wang J."/>
            <person name="Liu J."/>
            <person name="Flicek P."/>
            <person name="Searle S."/>
            <person name="Wang J."/>
            <person name="Kuratani S."/>
            <person name="Yin Y."/>
            <person name="Aken B."/>
            <person name="Zhang G."/>
            <person name="Irie N."/>
        </authorList>
    </citation>
    <scope>NUCLEOTIDE SEQUENCE [LARGE SCALE GENOMIC DNA]</scope>
</reference>
<dbReference type="Proteomes" id="UP000031443">
    <property type="component" value="Unassembled WGS sequence"/>
</dbReference>
<dbReference type="AlphaFoldDB" id="M7BZW3"/>
<dbReference type="Gene3D" id="1.20.1070.10">
    <property type="entry name" value="Rhodopsin 7-helix transmembrane proteins"/>
    <property type="match status" value="1"/>
</dbReference>
<comment type="subcellular location">
    <subcellularLocation>
        <location evidence="1">Membrane</location>
        <topology evidence="1">Multi-pass membrane protein</topology>
    </subcellularLocation>
</comment>
<evidence type="ECO:0000256" key="4">
    <source>
        <dbReference type="ARBA" id="ARBA00022725"/>
    </source>
</evidence>
<feature type="transmembrane region" description="Helical" evidence="8">
    <location>
        <begin position="24"/>
        <end position="46"/>
    </location>
</feature>
<proteinExistence type="predicted"/>
<dbReference type="InterPro" id="IPR017452">
    <property type="entry name" value="GPCR_Rhodpsn_7TM"/>
</dbReference>
<keyword evidence="10" id="KW-0675">Receptor</keyword>
<keyword evidence="2" id="KW-0716">Sensory transduction</keyword>
<evidence type="ECO:0000256" key="5">
    <source>
        <dbReference type="ARBA" id="ARBA00022989"/>
    </source>
</evidence>
<feature type="transmembrane region" description="Helical" evidence="8">
    <location>
        <begin position="129"/>
        <end position="149"/>
    </location>
</feature>
<dbReference type="PROSITE" id="PS50262">
    <property type="entry name" value="G_PROTEIN_RECEP_F1_2"/>
    <property type="match status" value="1"/>
</dbReference>
<dbReference type="InterPro" id="IPR000725">
    <property type="entry name" value="Olfact_rcpt"/>
</dbReference>
<keyword evidence="5 8" id="KW-1133">Transmembrane helix</keyword>
<evidence type="ECO:0000256" key="2">
    <source>
        <dbReference type="ARBA" id="ARBA00022606"/>
    </source>
</evidence>